<dbReference type="KEGG" id="pbn:PADG_03979"/>
<keyword evidence="1" id="KW-0732">Signal</keyword>
<evidence type="ECO:0000256" key="1">
    <source>
        <dbReference type="SAM" id="SignalP"/>
    </source>
</evidence>
<feature type="signal peptide" evidence="1">
    <location>
        <begin position="1"/>
        <end position="19"/>
    </location>
</feature>
<reference evidence="2 3" key="1">
    <citation type="journal article" date="2011" name="PLoS Genet.">
        <title>Comparative genomic analysis of human fungal pathogens causing paracoccidioidomycosis.</title>
        <authorList>
            <person name="Desjardins C.A."/>
            <person name="Champion M.D."/>
            <person name="Holder J.W."/>
            <person name="Muszewska A."/>
            <person name="Goldberg J."/>
            <person name="Bailao A.M."/>
            <person name="Brigido M.M."/>
            <person name="Ferreira M.E."/>
            <person name="Garcia A.M."/>
            <person name="Grynberg M."/>
            <person name="Gujja S."/>
            <person name="Heiman D.I."/>
            <person name="Henn M.R."/>
            <person name="Kodira C.D."/>
            <person name="Leon-Narvaez H."/>
            <person name="Longo L.V."/>
            <person name="Ma L.J."/>
            <person name="Malavazi I."/>
            <person name="Matsuo A.L."/>
            <person name="Morais F.V."/>
            <person name="Pereira M."/>
            <person name="Rodriguez-Brito S."/>
            <person name="Sakthikumar S."/>
            <person name="Salem-Izacc S.M."/>
            <person name="Sykes S.M."/>
            <person name="Teixeira M.M."/>
            <person name="Vallejo M.C."/>
            <person name="Walter M.E."/>
            <person name="Yandava C."/>
            <person name="Young S."/>
            <person name="Zeng Q."/>
            <person name="Zucker J."/>
            <person name="Felipe M.S."/>
            <person name="Goldman G.H."/>
            <person name="Haas B.J."/>
            <person name="McEwen J.G."/>
            <person name="Nino-Vega G."/>
            <person name="Puccia R."/>
            <person name="San-Blas G."/>
            <person name="Soares C.M."/>
            <person name="Birren B.W."/>
            <person name="Cuomo C.A."/>
        </authorList>
    </citation>
    <scope>NUCLEOTIDE SEQUENCE [LARGE SCALE GENOMIC DNA]</scope>
    <source>
        <strain evidence="2 3">Pb18</strain>
    </source>
</reference>
<organism evidence="2 3">
    <name type="scientific">Paracoccidioides brasiliensis (strain Pb18)</name>
    <dbReference type="NCBI Taxonomy" id="502780"/>
    <lineage>
        <taxon>Eukaryota</taxon>
        <taxon>Fungi</taxon>
        <taxon>Dikarya</taxon>
        <taxon>Ascomycota</taxon>
        <taxon>Pezizomycotina</taxon>
        <taxon>Eurotiomycetes</taxon>
        <taxon>Eurotiomycetidae</taxon>
        <taxon>Onygenales</taxon>
        <taxon>Ajellomycetaceae</taxon>
        <taxon>Paracoccidioides</taxon>
    </lineage>
</organism>
<dbReference type="AlphaFoldDB" id="C1G9P3"/>
<dbReference type="HOGENOM" id="CLU_3143540_0_0_1"/>
<dbReference type="Proteomes" id="UP000001628">
    <property type="component" value="Unassembled WGS sequence"/>
</dbReference>
<keyword evidence="3" id="KW-1185">Reference proteome</keyword>
<dbReference type="InParanoid" id="C1G9P3"/>
<dbReference type="GeneID" id="22583188"/>
<dbReference type="VEuPathDB" id="FungiDB:PADG_03979"/>
<dbReference type="EMBL" id="KN275960">
    <property type="protein sequence ID" value="EEH47895.2"/>
    <property type="molecule type" value="Genomic_DNA"/>
</dbReference>
<evidence type="ECO:0008006" key="4">
    <source>
        <dbReference type="Google" id="ProtNLM"/>
    </source>
</evidence>
<accession>C1G9P3</accession>
<proteinExistence type="predicted"/>
<protein>
    <recommendedName>
        <fullName evidence="4">Alpha pheromone</fullName>
    </recommendedName>
</protein>
<name>C1G9P3_PARBD</name>
<feature type="chain" id="PRO_5002908127" description="Alpha pheromone" evidence="1">
    <location>
        <begin position="20"/>
        <end position="49"/>
    </location>
</feature>
<evidence type="ECO:0000313" key="2">
    <source>
        <dbReference type="EMBL" id="EEH47895.2"/>
    </source>
</evidence>
<sequence length="49" mass="5307">MKFVVVFLALMSAAAWAVAIPEPQPAPTVEIPKNAPVEKRWCTRPGQGC</sequence>
<gene>
    <name evidence="2" type="ORF">PADG_03979</name>
</gene>
<evidence type="ECO:0000313" key="3">
    <source>
        <dbReference type="Proteomes" id="UP000001628"/>
    </source>
</evidence>
<dbReference type="RefSeq" id="XP_010759266.1">
    <property type="nucleotide sequence ID" value="XM_010760964.1"/>
</dbReference>